<dbReference type="AlphaFoldDB" id="A0A150GS95"/>
<keyword evidence="2" id="KW-0472">Membrane</keyword>
<organism evidence="3 4">
    <name type="scientific">Gonium pectorale</name>
    <name type="common">Green alga</name>
    <dbReference type="NCBI Taxonomy" id="33097"/>
    <lineage>
        <taxon>Eukaryota</taxon>
        <taxon>Viridiplantae</taxon>
        <taxon>Chlorophyta</taxon>
        <taxon>core chlorophytes</taxon>
        <taxon>Chlorophyceae</taxon>
        <taxon>CS clade</taxon>
        <taxon>Chlamydomonadales</taxon>
        <taxon>Volvocaceae</taxon>
        <taxon>Gonium</taxon>
    </lineage>
</organism>
<keyword evidence="2" id="KW-0812">Transmembrane</keyword>
<feature type="region of interest" description="Disordered" evidence="1">
    <location>
        <begin position="57"/>
        <end position="76"/>
    </location>
</feature>
<evidence type="ECO:0000256" key="1">
    <source>
        <dbReference type="SAM" id="MobiDB-lite"/>
    </source>
</evidence>
<feature type="transmembrane region" description="Helical" evidence="2">
    <location>
        <begin position="452"/>
        <end position="474"/>
    </location>
</feature>
<name>A0A150GS95_GONPE</name>
<protein>
    <submittedName>
        <fullName evidence="3">Uncharacterized protein</fullName>
    </submittedName>
</protein>
<dbReference type="PANTHER" id="PTHR45725">
    <property type="entry name" value="FORMIN HOMOLOGY 2 FAMILY MEMBER"/>
    <property type="match status" value="1"/>
</dbReference>
<feature type="compositionally biased region" description="Low complexity" evidence="1">
    <location>
        <begin position="64"/>
        <end position="73"/>
    </location>
</feature>
<reference evidence="4" key="1">
    <citation type="journal article" date="2016" name="Nat. Commun.">
        <title>The Gonium pectorale genome demonstrates co-option of cell cycle regulation during the evolution of multicellularity.</title>
        <authorList>
            <person name="Hanschen E.R."/>
            <person name="Marriage T.N."/>
            <person name="Ferris P.J."/>
            <person name="Hamaji T."/>
            <person name="Toyoda A."/>
            <person name="Fujiyama A."/>
            <person name="Neme R."/>
            <person name="Noguchi H."/>
            <person name="Minakuchi Y."/>
            <person name="Suzuki M."/>
            <person name="Kawai-Toyooka H."/>
            <person name="Smith D.R."/>
            <person name="Sparks H."/>
            <person name="Anderson J."/>
            <person name="Bakaric R."/>
            <person name="Luria V."/>
            <person name="Karger A."/>
            <person name="Kirschner M.W."/>
            <person name="Durand P.M."/>
            <person name="Michod R.E."/>
            <person name="Nozaki H."/>
            <person name="Olson B.J."/>
        </authorList>
    </citation>
    <scope>NUCLEOTIDE SEQUENCE [LARGE SCALE GENOMIC DNA]</scope>
    <source>
        <strain evidence="4">NIES-2863</strain>
    </source>
</reference>
<dbReference type="PANTHER" id="PTHR45725:SF18">
    <property type="entry name" value="ORC1-LIKE AAA ATPASE DOMAIN-CONTAINING PROTEIN"/>
    <property type="match status" value="1"/>
</dbReference>
<feature type="compositionally biased region" description="Low complexity" evidence="1">
    <location>
        <begin position="604"/>
        <end position="616"/>
    </location>
</feature>
<dbReference type="EMBL" id="LSYV01000009">
    <property type="protein sequence ID" value="KXZ52726.1"/>
    <property type="molecule type" value="Genomic_DNA"/>
</dbReference>
<sequence length="631" mass="64782">MLAPEAEATRTAAVPLATLPVLLLPPSAAAEVRRLHVQTIGAAAAAAFEQLLMEPPRAREAQRGSATAGASGDVSGGAGANPAVVGAAGAVSCLDMRRCLRPDQHALLTASMAAISHGGLHDLTLDLGCMLRGAPSPPPSPSPSSPPPPPSPAPQGGEAAAAAACLQLQQAERSAAEAEPELAIAPGLWLFGETLRFLQEHHMDACVREVLHAICAPAAHAGEARTAGGEVAAAAATVSGSDEMRMQAVTRPRLPEAPQTLPAQLATAAGEAAAGAPSISAPPGAMVLAAAAAAASGDGKAPQLAPTRSGPQAPQAQTNGLPPSARQGQRRPLLRASLRGFEPASLEASYQVFKADQCAGLDLTGLLLMGGIRTATTVRTFWDGPGAANWRLQLASQAAFLASVLALLLLTCTLARPAYRRRARRQALPLTSAGPLCCFAQLRSHKLGWRNVLLQLRVLFDAVVLLLMLCTLPPPLRAVATGGRASVLVVPDAWAQSCRRHPLHWVLHCLLEPAIFQLSPYLQARVAATGLLPLFLLARHYALGRWRPAALFATAYALSTLATSVLTDVLMRRRFMRERADATAADPAAATAATAAGGSGGAPDDGAAGKPPVRAAAGGGGAIRRRSSKAA</sequence>
<feature type="transmembrane region" description="Helical" evidence="2">
    <location>
        <begin position="549"/>
        <end position="570"/>
    </location>
</feature>
<feature type="transmembrane region" description="Helical" evidence="2">
    <location>
        <begin position="398"/>
        <end position="419"/>
    </location>
</feature>
<feature type="region of interest" description="Disordered" evidence="1">
    <location>
        <begin position="592"/>
        <end position="631"/>
    </location>
</feature>
<evidence type="ECO:0000313" key="3">
    <source>
        <dbReference type="EMBL" id="KXZ52726.1"/>
    </source>
</evidence>
<accession>A0A150GS95</accession>
<dbReference type="InterPro" id="IPR051425">
    <property type="entry name" value="Formin_Homology"/>
</dbReference>
<feature type="compositionally biased region" description="Polar residues" evidence="1">
    <location>
        <begin position="309"/>
        <end position="321"/>
    </location>
</feature>
<gene>
    <name evidence="3" type="ORF">GPECTOR_8g12</name>
</gene>
<feature type="region of interest" description="Disordered" evidence="1">
    <location>
        <begin position="299"/>
        <end position="330"/>
    </location>
</feature>
<keyword evidence="4" id="KW-1185">Reference proteome</keyword>
<comment type="caution">
    <text evidence="3">The sequence shown here is derived from an EMBL/GenBank/DDBJ whole genome shotgun (WGS) entry which is preliminary data.</text>
</comment>
<dbReference type="Proteomes" id="UP000075714">
    <property type="component" value="Unassembled WGS sequence"/>
</dbReference>
<evidence type="ECO:0000256" key="2">
    <source>
        <dbReference type="SAM" id="Phobius"/>
    </source>
</evidence>
<proteinExistence type="predicted"/>
<evidence type="ECO:0000313" key="4">
    <source>
        <dbReference type="Proteomes" id="UP000075714"/>
    </source>
</evidence>
<feature type="region of interest" description="Disordered" evidence="1">
    <location>
        <begin position="130"/>
        <end position="161"/>
    </location>
</feature>
<feature type="compositionally biased region" description="Pro residues" evidence="1">
    <location>
        <begin position="135"/>
        <end position="153"/>
    </location>
</feature>
<keyword evidence="2" id="KW-1133">Transmembrane helix</keyword>